<evidence type="ECO:0000256" key="10">
    <source>
        <dbReference type="PIRSR" id="PIRSR614732-1"/>
    </source>
</evidence>
<dbReference type="PANTHER" id="PTHR32119">
    <property type="entry name" value="OROTIDINE 5'-PHOSPHATE DECARBOXYLASE"/>
    <property type="match status" value="1"/>
</dbReference>
<protein>
    <recommendedName>
        <fullName evidence="9">Orotidine 5'-phosphate decarboxylase</fullName>
        <ecNumber evidence="9">4.1.1.23</ecNumber>
    </recommendedName>
    <alternativeName>
        <fullName evidence="9">OMP decarboxylase</fullName>
        <shortName evidence="9">OMPDCase</shortName>
        <shortName evidence="9">OMPdecase</shortName>
    </alternativeName>
</protein>
<dbReference type="PROSITE" id="PS00156">
    <property type="entry name" value="OMPDECASE"/>
    <property type="match status" value="1"/>
</dbReference>
<evidence type="ECO:0000256" key="12">
    <source>
        <dbReference type="RuleBase" id="RU000512"/>
    </source>
</evidence>
<evidence type="ECO:0000256" key="6">
    <source>
        <dbReference type="ARBA" id="ARBA00023239"/>
    </source>
</evidence>
<comment type="similarity">
    <text evidence="8 9">Belongs to the OMP decarboxylase family. Type 1 subfamily.</text>
</comment>
<dbReference type="RefSeq" id="WP_094941609.1">
    <property type="nucleotide sequence ID" value="NZ_NOKQ01000134.1"/>
</dbReference>
<keyword evidence="15" id="KW-1185">Reference proteome</keyword>
<dbReference type="InterPro" id="IPR013785">
    <property type="entry name" value="Aldolase_TIM"/>
</dbReference>
<dbReference type="FunFam" id="3.20.20.70:FF:000015">
    <property type="entry name" value="Orotidine 5'-phosphate decarboxylase"/>
    <property type="match status" value="1"/>
</dbReference>
<comment type="pathway">
    <text evidence="2 9 12">Pyrimidine metabolism; UMP biosynthesis via de novo pathway; UMP from orotate: step 2/2.</text>
</comment>
<comment type="catalytic activity">
    <reaction evidence="7 9 12">
        <text>orotidine 5'-phosphate + H(+) = UMP + CO2</text>
        <dbReference type="Rhea" id="RHEA:11596"/>
        <dbReference type="ChEBI" id="CHEBI:15378"/>
        <dbReference type="ChEBI" id="CHEBI:16526"/>
        <dbReference type="ChEBI" id="CHEBI:57538"/>
        <dbReference type="ChEBI" id="CHEBI:57865"/>
        <dbReference type="EC" id="4.1.1.23"/>
    </reaction>
</comment>
<dbReference type="Pfam" id="PF00215">
    <property type="entry name" value="OMPdecase"/>
    <property type="match status" value="1"/>
</dbReference>
<feature type="binding site" evidence="9 11">
    <location>
        <position position="209"/>
    </location>
    <ligand>
        <name>substrate</name>
    </ligand>
</feature>
<dbReference type="NCBIfam" id="TIGR01740">
    <property type="entry name" value="pyrF"/>
    <property type="match status" value="1"/>
</dbReference>
<keyword evidence="5 9" id="KW-0665">Pyrimidine biosynthesis</keyword>
<dbReference type="SMART" id="SM00934">
    <property type="entry name" value="OMPdecase"/>
    <property type="match status" value="1"/>
</dbReference>
<dbReference type="NCBIfam" id="NF001273">
    <property type="entry name" value="PRK00230.1"/>
    <property type="match status" value="1"/>
</dbReference>
<accession>A0A264W6L7</accession>
<dbReference type="GO" id="GO:0005829">
    <property type="term" value="C:cytosol"/>
    <property type="evidence" value="ECO:0007669"/>
    <property type="project" value="TreeGrafter"/>
</dbReference>
<dbReference type="InterPro" id="IPR001754">
    <property type="entry name" value="OMPdeCOase_dom"/>
</dbReference>
<evidence type="ECO:0000259" key="13">
    <source>
        <dbReference type="SMART" id="SM00934"/>
    </source>
</evidence>
<dbReference type="InterPro" id="IPR011060">
    <property type="entry name" value="RibuloseP-bd_barrel"/>
</dbReference>
<name>A0A264W6L7_9BACL</name>
<dbReference type="OrthoDB" id="9806203at2"/>
<feature type="binding site" evidence="9 11">
    <location>
        <position position="30"/>
    </location>
    <ligand>
        <name>substrate</name>
    </ligand>
</feature>
<comment type="caution">
    <text evidence="14">The sequence shown here is derived from an EMBL/GenBank/DDBJ whole genome shotgun (WGS) entry which is preliminary data.</text>
</comment>
<evidence type="ECO:0000256" key="8">
    <source>
        <dbReference type="ARBA" id="ARBA00061012"/>
    </source>
</evidence>
<dbReference type="SUPFAM" id="SSF51366">
    <property type="entry name" value="Ribulose-phoshate binding barrel"/>
    <property type="match status" value="1"/>
</dbReference>
<evidence type="ECO:0000256" key="1">
    <source>
        <dbReference type="ARBA" id="ARBA00002356"/>
    </source>
</evidence>
<dbReference type="Proteomes" id="UP000217065">
    <property type="component" value="Unassembled WGS sequence"/>
</dbReference>
<feature type="binding site" evidence="9 11">
    <location>
        <position position="180"/>
    </location>
    <ligand>
        <name>substrate</name>
    </ligand>
</feature>
<evidence type="ECO:0000256" key="2">
    <source>
        <dbReference type="ARBA" id="ARBA00004861"/>
    </source>
</evidence>
<evidence type="ECO:0000256" key="5">
    <source>
        <dbReference type="ARBA" id="ARBA00022975"/>
    </source>
</evidence>
<organism evidence="14 15">
    <name type="scientific">Tetzosporium hominis</name>
    <dbReference type="NCBI Taxonomy" id="2020506"/>
    <lineage>
        <taxon>Bacteria</taxon>
        <taxon>Bacillati</taxon>
        <taxon>Bacillota</taxon>
        <taxon>Bacilli</taxon>
        <taxon>Bacillales</taxon>
        <taxon>Caryophanaceae</taxon>
        <taxon>Tetzosporium</taxon>
    </lineage>
</organism>
<feature type="binding site" evidence="9 11">
    <location>
        <position position="210"/>
    </location>
    <ligand>
        <name>substrate</name>
    </ligand>
</feature>
<feature type="active site" description="For OMPdecase activity" evidence="10">
    <location>
        <position position="57"/>
    </location>
</feature>
<dbReference type="Gene3D" id="3.20.20.70">
    <property type="entry name" value="Aldolase class I"/>
    <property type="match status" value="1"/>
</dbReference>
<evidence type="ECO:0000313" key="15">
    <source>
        <dbReference type="Proteomes" id="UP000217065"/>
    </source>
</evidence>
<feature type="domain" description="Orotidine 5'-phosphate decarboxylase" evidence="13">
    <location>
        <begin position="3"/>
        <end position="225"/>
    </location>
</feature>
<reference evidence="14 15" key="1">
    <citation type="submission" date="2017-07" db="EMBL/GenBank/DDBJ databases">
        <title>Tetzosporium hominis gen.nov. sp.nov.</title>
        <authorList>
            <person name="Tetz G."/>
            <person name="Tetz V."/>
        </authorList>
    </citation>
    <scope>NUCLEOTIDE SEQUENCE [LARGE SCALE GENOMIC DNA]</scope>
    <source>
        <strain evidence="14 15">VT-49</strain>
    </source>
</reference>
<comment type="subunit">
    <text evidence="3 9">Homodimer.</text>
</comment>
<dbReference type="InterPro" id="IPR014732">
    <property type="entry name" value="OMPdecase"/>
</dbReference>
<evidence type="ECO:0000256" key="7">
    <source>
        <dbReference type="ARBA" id="ARBA00049157"/>
    </source>
</evidence>
<feature type="binding site" evidence="9">
    <location>
        <begin position="57"/>
        <end position="66"/>
    </location>
    <ligand>
        <name>substrate</name>
    </ligand>
</feature>
<keyword evidence="4 9" id="KW-0210">Decarboxylase</keyword>
<evidence type="ECO:0000256" key="4">
    <source>
        <dbReference type="ARBA" id="ARBA00022793"/>
    </source>
</evidence>
<feature type="binding site" evidence="9 11">
    <location>
        <position position="9"/>
    </location>
    <ligand>
        <name>substrate</name>
    </ligand>
</feature>
<dbReference type="GO" id="GO:0004590">
    <property type="term" value="F:orotidine-5'-phosphate decarboxylase activity"/>
    <property type="evidence" value="ECO:0007669"/>
    <property type="project" value="UniProtKB-UniRule"/>
</dbReference>
<feature type="active site" description="Proton donor" evidence="9">
    <location>
        <position position="59"/>
    </location>
</feature>
<dbReference type="HAMAP" id="MF_01200_B">
    <property type="entry name" value="OMPdecase_type1_B"/>
    <property type="match status" value="1"/>
</dbReference>
<evidence type="ECO:0000256" key="3">
    <source>
        <dbReference type="ARBA" id="ARBA00011738"/>
    </source>
</evidence>
<gene>
    <name evidence="9 14" type="primary">pyrF</name>
    <name evidence="14" type="ORF">CF394_02085</name>
</gene>
<keyword evidence="6 9" id="KW-0456">Lyase</keyword>
<dbReference type="EMBL" id="NOKQ01000134">
    <property type="protein sequence ID" value="OZS79230.1"/>
    <property type="molecule type" value="Genomic_DNA"/>
</dbReference>
<proteinExistence type="inferred from homology"/>
<dbReference type="InterPro" id="IPR047596">
    <property type="entry name" value="OMPdecase_bac"/>
</dbReference>
<dbReference type="InterPro" id="IPR018089">
    <property type="entry name" value="OMPdecase_AS"/>
</dbReference>
<dbReference type="PANTHER" id="PTHR32119:SF2">
    <property type="entry name" value="OROTIDINE 5'-PHOSPHATE DECARBOXYLASE"/>
    <property type="match status" value="1"/>
</dbReference>
<dbReference type="CDD" id="cd04725">
    <property type="entry name" value="OMP_decarboxylase_like"/>
    <property type="match status" value="1"/>
</dbReference>
<feature type="active site" description="For OMPdecase activity" evidence="10">
    <location>
        <position position="59"/>
    </location>
</feature>
<feature type="active site" description="For OMPdecase activity" evidence="10">
    <location>
        <position position="62"/>
    </location>
</feature>
<evidence type="ECO:0000313" key="14">
    <source>
        <dbReference type="EMBL" id="OZS79230.1"/>
    </source>
</evidence>
<dbReference type="GO" id="GO:0044205">
    <property type="term" value="P:'de novo' UMP biosynthetic process"/>
    <property type="evidence" value="ECO:0007669"/>
    <property type="project" value="UniProtKB-UniRule"/>
</dbReference>
<feature type="binding site" evidence="9 11">
    <location>
        <position position="189"/>
    </location>
    <ligand>
        <name>substrate</name>
    </ligand>
</feature>
<dbReference type="AlphaFoldDB" id="A0A264W6L7"/>
<dbReference type="EC" id="4.1.1.23" evidence="9"/>
<dbReference type="UniPathway" id="UPA00070">
    <property type="reaction ID" value="UER00120"/>
</dbReference>
<sequence length="232" mass="25182">MTQPILALDFASPEEVSSFLKQFHEPLFVKVGMEYYLQNGPQVISKLKEDGHSIFLDLKLHDIPTTVHKAMKGLARLGVDLVNVHAAGGVEMMKAAKEGLAEGATDEIPKLIAVTQLTSTNEEQMKREQLIPVALDQSVLHYAKLTKQAGLDGVVCSVHEAALLRESIGETFFKVTPGIRLAGGVAHDQNRIATPLQAKEAGSTHIVVGRAITGASNPLESYHQIVTEWESI</sequence>
<feature type="binding site" evidence="9 11">
    <location>
        <position position="118"/>
    </location>
    <ligand>
        <name>substrate</name>
    </ligand>
</feature>
<evidence type="ECO:0000256" key="11">
    <source>
        <dbReference type="PIRSR" id="PIRSR614732-2"/>
    </source>
</evidence>
<comment type="function">
    <text evidence="1 9">Catalyzes the decarboxylation of orotidine 5'-monophosphate (OMP) to uridine 5'-monophosphate (UMP).</text>
</comment>
<dbReference type="GO" id="GO:0006207">
    <property type="term" value="P:'de novo' pyrimidine nucleobase biosynthetic process"/>
    <property type="evidence" value="ECO:0007669"/>
    <property type="project" value="InterPro"/>
</dbReference>
<evidence type="ECO:0000256" key="9">
    <source>
        <dbReference type="HAMAP-Rule" id="MF_01200"/>
    </source>
</evidence>